<dbReference type="EMBL" id="LAZR01017453">
    <property type="protein sequence ID" value="KKM00364.1"/>
    <property type="molecule type" value="Genomic_DNA"/>
</dbReference>
<feature type="non-terminal residue" evidence="1">
    <location>
        <position position="43"/>
    </location>
</feature>
<name>A0A0F9GNJ7_9ZZZZ</name>
<reference evidence="1" key="1">
    <citation type="journal article" date="2015" name="Nature">
        <title>Complex archaea that bridge the gap between prokaryotes and eukaryotes.</title>
        <authorList>
            <person name="Spang A."/>
            <person name="Saw J.H."/>
            <person name="Jorgensen S.L."/>
            <person name="Zaremba-Niedzwiedzka K."/>
            <person name="Martijn J."/>
            <person name="Lind A.E."/>
            <person name="van Eijk R."/>
            <person name="Schleper C."/>
            <person name="Guy L."/>
            <person name="Ettema T.J."/>
        </authorList>
    </citation>
    <scope>NUCLEOTIDE SEQUENCE</scope>
</reference>
<accession>A0A0F9GNJ7</accession>
<organism evidence="1">
    <name type="scientific">marine sediment metagenome</name>
    <dbReference type="NCBI Taxonomy" id="412755"/>
    <lineage>
        <taxon>unclassified sequences</taxon>
        <taxon>metagenomes</taxon>
        <taxon>ecological metagenomes</taxon>
    </lineage>
</organism>
<proteinExistence type="predicted"/>
<protein>
    <submittedName>
        <fullName evidence="1">Uncharacterized protein</fullName>
    </submittedName>
</protein>
<comment type="caution">
    <text evidence="1">The sequence shown here is derived from an EMBL/GenBank/DDBJ whole genome shotgun (WGS) entry which is preliminary data.</text>
</comment>
<dbReference type="AlphaFoldDB" id="A0A0F9GNJ7"/>
<gene>
    <name evidence="1" type="ORF">LCGC14_1805250</name>
</gene>
<evidence type="ECO:0000313" key="1">
    <source>
        <dbReference type="EMBL" id="KKM00364.1"/>
    </source>
</evidence>
<sequence>MGGSDLSELLTGYGKMVTIESQVEMLSFESHHVVDSRVESTLN</sequence>